<gene>
    <name evidence="1" type="ORF">UFOPK3564_04189</name>
</gene>
<sequence length="55" mass="5930">MANASGAGIEAADRRRVRLPCSAMMSDRPVALSAAASMTVQWRDLSRHSDPNENT</sequence>
<accession>A0A6J7LBC3</accession>
<protein>
    <submittedName>
        <fullName evidence="1">Unannotated protein</fullName>
    </submittedName>
</protein>
<organism evidence="1">
    <name type="scientific">freshwater metagenome</name>
    <dbReference type="NCBI Taxonomy" id="449393"/>
    <lineage>
        <taxon>unclassified sequences</taxon>
        <taxon>metagenomes</taxon>
        <taxon>ecological metagenomes</taxon>
    </lineage>
</organism>
<evidence type="ECO:0000313" key="1">
    <source>
        <dbReference type="EMBL" id="CAB4963034.1"/>
    </source>
</evidence>
<reference evidence="1" key="1">
    <citation type="submission" date="2020-05" db="EMBL/GenBank/DDBJ databases">
        <authorList>
            <person name="Chiriac C."/>
            <person name="Salcher M."/>
            <person name="Ghai R."/>
            <person name="Kavagutti S V."/>
        </authorList>
    </citation>
    <scope>NUCLEOTIDE SEQUENCE</scope>
</reference>
<proteinExistence type="predicted"/>
<dbReference type="EMBL" id="CAFBMK010000527">
    <property type="protein sequence ID" value="CAB4963034.1"/>
    <property type="molecule type" value="Genomic_DNA"/>
</dbReference>
<name>A0A6J7LBC3_9ZZZZ</name>
<dbReference type="AlphaFoldDB" id="A0A6J7LBC3"/>